<evidence type="ECO:0000313" key="2">
    <source>
        <dbReference type="EMBL" id="KRK94216.1"/>
    </source>
</evidence>
<feature type="compositionally biased region" description="Polar residues" evidence="1">
    <location>
        <begin position="1"/>
        <end position="10"/>
    </location>
</feature>
<dbReference type="AlphaFoldDB" id="A0A0R1LFP9"/>
<accession>A0A0R1LFP9</accession>
<organism evidence="2 3">
    <name type="scientific">Levilactobacillus acidifarinae DSM 19394 = JCM 15949</name>
    <dbReference type="NCBI Taxonomy" id="1423715"/>
    <lineage>
        <taxon>Bacteria</taxon>
        <taxon>Bacillati</taxon>
        <taxon>Bacillota</taxon>
        <taxon>Bacilli</taxon>
        <taxon>Lactobacillales</taxon>
        <taxon>Lactobacillaceae</taxon>
        <taxon>Levilactobacillus</taxon>
    </lineage>
</organism>
<feature type="region of interest" description="Disordered" evidence="1">
    <location>
        <begin position="1"/>
        <end position="21"/>
    </location>
</feature>
<comment type="caution">
    <text evidence="2">The sequence shown here is derived from an EMBL/GenBank/DDBJ whole genome shotgun (WGS) entry which is preliminary data.</text>
</comment>
<dbReference type="PATRIC" id="fig|1423715.3.peg.171"/>
<dbReference type="Proteomes" id="UP000051955">
    <property type="component" value="Unassembled WGS sequence"/>
</dbReference>
<gene>
    <name evidence="2" type="ORF">FD25_GL000166</name>
</gene>
<proteinExistence type="predicted"/>
<reference evidence="2 3" key="1">
    <citation type="journal article" date="2015" name="Genome Announc.">
        <title>Expanding the biotechnology potential of lactobacilli through comparative genomics of 213 strains and associated genera.</title>
        <authorList>
            <person name="Sun Z."/>
            <person name="Harris H.M."/>
            <person name="McCann A."/>
            <person name="Guo C."/>
            <person name="Argimon S."/>
            <person name="Zhang W."/>
            <person name="Yang X."/>
            <person name="Jeffery I.B."/>
            <person name="Cooney J.C."/>
            <person name="Kagawa T.F."/>
            <person name="Liu W."/>
            <person name="Song Y."/>
            <person name="Salvetti E."/>
            <person name="Wrobel A."/>
            <person name="Rasinkangas P."/>
            <person name="Parkhill J."/>
            <person name="Rea M.C."/>
            <person name="O'Sullivan O."/>
            <person name="Ritari J."/>
            <person name="Douillard F.P."/>
            <person name="Paul Ross R."/>
            <person name="Yang R."/>
            <person name="Briner A.E."/>
            <person name="Felis G.E."/>
            <person name="de Vos W.M."/>
            <person name="Barrangou R."/>
            <person name="Klaenhammer T.R."/>
            <person name="Caufield P.W."/>
            <person name="Cui Y."/>
            <person name="Zhang H."/>
            <person name="O'Toole P.W."/>
        </authorList>
    </citation>
    <scope>NUCLEOTIDE SEQUENCE [LARGE SCALE GENOMIC DNA]</scope>
    <source>
        <strain evidence="2 3">DSM 19394</strain>
    </source>
</reference>
<sequence length="54" mass="6057">MISGLSNKNSLAFLKNNGSPVDEDDAELLKISLENVARQSLLLSRKRNRENNDK</sequence>
<evidence type="ECO:0000256" key="1">
    <source>
        <dbReference type="SAM" id="MobiDB-lite"/>
    </source>
</evidence>
<protein>
    <submittedName>
        <fullName evidence="2">Uncharacterized protein</fullName>
    </submittedName>
</protein>
<dbReference type="EMBL" id="AZDV01000026">
    <property type="protein sequence ID" value="KRK94216.1"/>
    <property type="molecule type" value="Genomic_DNA"/>
</dbReference>
<name>A0A0R1LFP9_9LACO</name>
<keyword evidence="3" id="KW-1185">Reference proteome</keyword>
<evidence type="ECO:0000313" key="3">
    <source>
        <dbReference type="Proteomes" id="UP000051955"/>
    </source>
</evidence>